<evidence type="ECO:0000313" key="2">
    <source>
        <dbReference type="Proteomes" id="UP001216674"/>
    </source>
</evidence>
<gene>
    <name evidence="1" type="ORF">P3W85_33045</name>
</gene>
<proteinExistence type="predicted"/>
<keyword evidence="2" id="KW-1185">Reference proteome</keyword>
<evidence type="ECO:0000313" key="1">
    <source>
        <dbReference type="EMBL" id="MDF3837726.1"/>
    </source>
</evidence>
<dbReference type="Proteomes" id="UP001216674">
    <property type="component" value="Unassembled WGS sequence"/>
</dbReference>
<sequence>MTSSIALKHRVAVSPEVCLPATIAGISWCHAHRDDIALLVEVAAADSFEFDFDEPGIDPVQAIAFDLQGRAVAYGLVAASRKYETLAWVSLEGMVHSEHRGKGIGSVLLNWQQRRGLRILSAIDAGLPALLQ</sequence>
<dbReference type="Gene3D" id="3.40.630.30">
    <property type="match status" value="1"/>
</dbReference>
<comment type="caution">
    <text evidence="1">The sequence shown here is derived from an EMBL/GenBank/DDBJ whole genome shotgun (WGS) entry which is preliminary data.</text>
</comment>
<dbReference type="InterPro" id="IPR016181">
    <property type="entry name" value="Acyl_CoA_acyltransferase"/>
</dbReference>
<protein>
    <submittedName>
        <fullName evidence="1">GNAT family N-acetyltransferase</fullName>
    </submittedName>
</protein>
<reference evidence="1 2" key="1">
    <citation type="submission" date="2023-03" db="EMBL/GenBank/DDBJ databases">
        <title>Draft assemblies of triclosan tolerant bacteria isolated from returned activated sludge.</title>
        <authorList>
            <person name="Van Hamelsveld S."/>
        </authorList>
    </citation>
    <scope>NUCLEOTIDE SEQUENCE [LARGE SCALE GENOMIC DNA]</scope>
    <source>
        <strain evidence="1 2">GW210010_S58</strain>
    </source>
</reference>
<dbReference type="SUPFAM" id="SSF55729">
    <property type="entry name" value="Acyl-CoA N-acyltransferases (Nat)"/>
    <property type="match status" value="1"/>
</dbReference>
<accession>A0ABT6AYM2</accession>
<dbReference type="CDD" id="cd04301">
    <property type="entry name" value="NAT_SF"/>
    <property type="match status" value="1"/>
</dbReference>
<organism evidence="1 2">
    <name type="scientific">Cupriavidus basilensis</name>
    <dbReference type="NCBI Taxonomy" id="68895"/>
    <lineage>
        <taxon>Bacteria</taxon>
        <taxon>Pseudomonadati</taxon>
        <taxon>Pseudomonadota</taxon>
        <taxon>Betaproteobacteria</taxon>
        <taxon>Burkholderiales</taxon>
        <taxon>Burkholderiaceae</taxon>
        <taxon>Cupriavidus</taxon>
    </lineage>
</organism>
<dbReference type="RefSeq" id="WP_276267855.1">
    <property type="nucleotide sequence ID" value="NZ_JARJLM010000532.1"/>
</dbReference>
<dbReference type="EMBL" id="JARJLM010000532">
    <property type="protein sequence ID" value="MDF3837726.1"/>
    <property type="molecule type" value="Genomic_DNA"/>
</dbReference>
<name>A0ABT6AYM2_9BURK</name>